<dbReference type="GO" id="GO:0047617">
    <property type="term" value="F:fatty acyl-CoA hydrolase activity"/>
    <property type="evidence" value="ECO:0007669"/>
    <property type="project" value="TreeGrafter"/>
</dbReference>
<reference evidence="3" key="2">
    <citation type="submission" date="2021-04" db="EMBL/GenBank/DDBJ databases">
        <authorList>
            <person name="Gilroy R."/>
        </authorList>
    </citation>
    <scope>NUCLEOTIDE SEQUENCE</scope>
    <source>
        <strain evidence="3">CHK179-28034</strain>
    </source>
</reference>
<evidence type="ECO:0000313" key="3">
    <source>
        <dbReference type="EMBL" id="HIZ40717.1"/>
    </source>
</evidence>
<comment type="similarity">
    <text evidence="1">Belongs to the 4-hydroxybenzoyl-CoA thioesterase family.</text>
</comment>
<dbReference type="Proteomes" id="UP000824049">
    <property type="component" value="Unassembled WGS sequence"/>
</dbReference>
<reference evidence="3" key="1">
    <citation type="journal article" date="2021" name="PeerJ">
        <title>Extensive microbial diversity within the chicken gut microbiome revealed by metagenomics and culture.</title>
        <authorList>
            <person name="Gilroy R."/>
            <person name="Ravi A."/>
            <person name="Getino M."/>
            <person name="Pursley I."/>
            <person name="Horton D.L."/>
            <person name="Alikhan N.F."/>
            <person name="Baker D."/>
            <person name="Gharbi K."/>
            <person name="Hall N."/>
            <person name="Watson M."/>
            <person name="Adriaenssens E.M."/>
            <person name="Foster-Nyarko E."/>
            <person name="Jarju S."/>
            <person name="Secka A."/>
            <person name="Antonio M."/>
            <person name="Oren A."/>
            <person name="Chaudhuri R.R."/>
            <person name="La Ragione R."/>
            <person name="Hildebrand F."/>
            <person name="Pallen M.J."/>
        </authorList>
    </citation>
    <scope>NUCLEOTIDE SEQUENCE</scope>
    <source>
        <strain evidence="3">CHK179-28034</strain>
    </source>
</reference>
<dbReference type="PANTHER" id="PTHR31793:SF27">
    <property type="entry name" value="NOVEL THIOESTERASE SUPERFAMILY DOMAIN AND SAPOSIN A-TYPE DOMAIN CONTAINING PROTEIN (0610012H03RIK)"/>
    <property type="match status" value="1"/>
</dbReference>
<keyword evidence="2" id="KW-0378">Hydrolase</keyword>
<dbReference type="InterPro" id="IPR029069">
    <property type="entry name" value="HotDog_dom_sf"/>
</dbReference>
<dbReference type="AlphaFoldDB" id="A0A9D2J943"/>
<accession>A0A9D2J943</accession>
<dbReference type="InterPro" id="IPR006684">
    <property type="entry name" value="YbgC/YbaW"/>
</dbReference>
<dbReference type="EMBL" id="DXBR01000113">
    <property type="protein sequence ID" value="HIZ40717.1"/>
    <property type="molecule type" value="Genomic_DNA"/>
</dbReference>
<evidence type="ECO:0000256" key="2">
    <source>
        <dbReference type="ARBA" id="ARBA00022801"/>
    </source>
</evidence>
<proteinExistence type="inferred from homology"/>
<comment type="caution">
    <text evidence="3">The sequence shown here is derived from an EMBL/GenBank/DDBJ whole genome shotgun (WGS) entry which is preliminary data.</text>
</comment>
<name>A0A9D2J943_9FIRM</name>
<gene>
    <name evidence="3" type="ORF">H9968_12510</name>
</gene>
<evidence type="ECO:0000256" key="1">
    <source>
        <dbReference type="ARBA" id="ARBA00005953"/>
    </source>
</evidence>
<organism evidence="3 4">
    <name type="scientific">Candidatus Anaerobutyricum stercoris</name>
    <dbReference type="NCBI Taxonomy" id="2838457"/>
    <lineage>
        <taxon>Bacteria</taxon>
        <taxon>Bacillati</taxon>
        <taxon>Bacillota</taxon>
        <taxon>Clostridia</taxon>
        <taxon>Lachnospirales</taxon>
        <taxon>Lachnospiraceae</taxon>
        <taxon>Anaerobutyricum</taxon>
    </lineage>
</organism>
<dbReference type="InterPro" id="IPR050563">
    <property type="entry name" value="4-hydroxybenzoyl-CoA_TE"/>
</dbReference>
<sequence length="139" mass="16484">MYTYTRRAQYHETDQMGVIHHSNYVKWMEEARIRFLKEIGIDYRKLEEDGIISPIVEISVSYKKTVDFDDEVQIGLYVKKYNGIRLEVGYEMRNCKDGEICTTAYSQSCFTKDGNIVSLKKEKPELDAKIRKYMEEEAW</sequence>
<dbReference type="NCBIfam" id="TIGR00051">
    <property type="entry name" value="YbgC/FadM family acyl-CoA thioesterase"/>
    <property type="match status" value="1"/>
</dbReference>
<dbReference type="Pfam" id="PF13279">
    <property type="entry name" value="4HBT_2"/>
    <property type="match status" value="1"/>
</dbReference>
<dbReference type="PANTHER" id="PTHR31793">
    <property type="entry name" value="4-HYDROXYBENZOYL-COA THIOESTERASE FAMILY MEMBER"/>
    <property type="match status" value="1"/>
</dbReference>
<dbReference type="PIRSF" id="PIRSF003230">
    <property type="entry name" value="YbgC"/>
    <property type="match status" value="1"/>
</dbReference>
<dbReference type="SUPFAM" id="SSF54637">
    <property type="entry name" value="Thioesterase/thiol ester dehydrase-isomerase"/>
    <property type="match status" value="1"/>
</dbReference>
<evidence type="ECO:0000313" key="4">
    <source>
        <dbReference type="Proteomes" id="UP000824049"/>
    </source>
</evidence>
<dbReference type="CDD" id="cd00586">
    <property type="entry name" value="4HBT"/>
    <property type="match status" value="1"/>
</dbReference>
<dbReference type="Gene3D" id="3.10.129.10">
    <property type="entry name" value="Hotdog Thioesterase"/>
    <property type="match status" value="1"/>
</dbReference>
<protein>
    <submittedName>
        <fullName evidence="3">Acyl-CoA thioesterase</fullName>
    </submittedName>
</protein>